<dbReference type="PIRSF" id="PIRSF028188">
    <property type="entry name" value="Amdntrnsf_FN0238"/>
    <property type="match status" value="1"/>
</dbReference>
<dbReference type="SUPFAM" id="SSF55909">
    <property type="entry name" value="Pentein"/>
    <property type="match status" value="1"/>
</dbReference>
<organism evidence="1 2">
    <name type="scientific">Kistimonas scapharcae</name>
    <dbReference type="NCBI Taxonomy" id="1036133"/>
    <lineage>
        <taxon>Bacteria</taxon>
        <taxon>Pseudomonadati</taxon>
        <taxon>Pseudomonadota</taxon>
        <taxon>Gammaproteobacteria</taxon>
        <taxon>Oceanospirillales</taxon>
        <taxon>Endozoicomonadaceae</taxon>
        <taxon>Kistimonas</taxon>
    </lineage>
</organism>
<dbReference type="Proteomes" id="UP001500604">
    <property type="component" value="Unassembled WGS sequence"/>
</dbReference>
<dbReference type="PANTHER" id="PTHR43224">
    <property type="entry name" value="AMIDINOTRANSFERASE"/>
    <property type="match status" value="1"/>
</dbReference>
<dbReference type="EMBL" id="BAABFL010000404">
    <property type="protein sequence ID" value="GAA4650548.1"/>
    <property type="molecule type" value="Genomic_DNA"/>
</dbReference>
<dbReference type="InterPro" id="IPR014541">
    <property type="entry name" value="Amdntrnsf_FN0238"/>
</dbReference>
<comment type="caution">
    <text evidence="1">The sequence shown here is derived from an EMBL/GenBank/DDBJ whole genome shotgun (WGS) entry which is preliminary data.</text>
</comment>
<gene>
    <name evidence="1" type="ORF">GCM10023116_28310</name>
</gene>
<dbReference type="Gene3D" id="3.75.10.10">
    <property type="entry name" value="L-arginine/glycine Amidinotransferase, Chain A"/>
    <property type="match status" value="1"/>
</dbReference>
<proteinExistence type="predicted"/>
<reference evidence="2" key="1">
    <citation type="journal article" date="2019" name="Int. J. Syst. Evol. Microbiol.">
        <title>The Global Catalogue of Microorganisms (GCM) 10K type strain sequencing project: providing services to taxonomists for standard genome sequencing and annotation.</title>
        <authorList>
            <consortium name="The Broad Institute Genomics Platform"/>
            <consortium name="The Broad Institute Genome Sequencing Center for Infectious Disease"/>
            <person name="Wu L."/>
            <person name="Ma J."/>
        </authorList>
    </citation>
    <scope>NUCLEOTIDE SEQUENCE [LARGE SCALE GENOMIC DNA]</scope>
    <source>
        <strain evidence="2">JCM 17805</strain>
    </source>
</reference>
<dbReference type="Pfam" id="PF19420">
    <property type="entry name" value="DDAH_eukar"/>
    <property type="match status" value="1"/>
</dbReference>
<evidence type="ECO:0000313" key="2">
    <source>
        <dbReference type="Proteomes" id="UP001500604"/>
    </source>
</evidence>
<sequence length="317" mass="34778">MTLVCQANPSQTTDTVVMISPDHFGFNPETAVTNYFQNIPDQAADITRHNALAEFAGLRQALEAHGVQVLSMPSRDDVPTPEATFPNNWFLTLPAAHHATELYVFPMLVPTRQNEVRLQALEQRLADANIALADHHDLRHESTVGEALEGTGSLVLDRVNRQAFAALSPRTSRALTETFSSQAGYQPVFFHAVDQHGQTIYHTNVMLSIGTRFAVLCEQCIPDAKEREQVIEQLGDRELIYITPAQVSHMAGNLLELKNQKGEPLILLSQQARAHLTSVQRAALESYGTLVSAPLDTLETVGGGSARCMVAEIFTGE</sequence>
<protein>
    <submittedName>
        <fullName evidence="1">Arginine deiminase-related protein</fullName>
    </submittedName>
</protein>
<dbReference type="PANTHER" id="PTHR43224:SF1">
    <property type="entry name" value="AMIDINOTRANSFERASE"/>
    <property type="match status" value="1"/>
</dbReference>
<name>A0ABP8V2U5_9GAMM</name>
<accession>A0ABP8V2U5</accession>
<evidence type="ECO:0000313" key="1">
    <source>
        <dbReference type="EMBL" id="GAA4650548.1"/>
    </source>
</evidence>
<keyword evidence="2" id="KW-1185">Reference proteome</keyword>